<evidence type="ECO:0000313" key="6">
    <source>
        <dbReference type="Proteomes" id="UP000664203"/>
    </source>
</evidence>
<feature type="region of interest" description="Disordered" evidence="4">
    <location>
        <begin position="88"/>
        <end position="141"/>
    </location>
</feature>
<sequence length="141" mass="15822">MPGPPPKLICGVVVSAGKMMKAVKVRTAKQTYNNFLQKHFQSHDSYLVSDPNSSLRAGDVVKIAPERQISRHIRHVVTEIVAPWGPSIEERPPVLNAEERARRVQEKTERKKERRRVRNSEKGESAEDKVEGMIEGTAVAS</sequence>
<organism evidence="5 6">
    <name type="scientific">Alectoria fallacina</name>
    <dbReference type="NCBI Taxonomy" id="1903189"/>
    <lineage>
        <taxon>Eukaryota</taxon>
        <taxon>Fungi</taxon>
        <taxon>Dikarya</taxon>
        <taxon>Ascomycota</taxon>
        <taxon>Pezizomycotina</taxon>
        <taxon>Lecanoromycetes</taxon>
        <taxon>OSLEUM clade</taxon>
        <taxon>Lecanoromycetidae</taxon>
        <taxon>Lecanorales</taxon>
        <taxon>Lecanorineae</taxon>
        <taxon>Parmeliaceae</taxon>
        <taxon>Alectoria</taxon>
    </lineage>
</organism>
<dbReference type="InterPro" id="IPR012340">
    <property type="entry name" value="NA-bd_OB-fold"/>
</dbReference>
<dbReference type="OrthoDB" id="274752at2759"/>
<dbReference type="GO" id="GO:0006412">
    <property type="term" value="P:translation"/>
    <property type="evidence" value="ECO:0007669"/>
    <property type="project" value="InterPro"/>
</dbReference>
<evidence type="ECO:0000256" key="3">
    <source>
        <dbReference type="ARBA" id="ARBA00023274"/>
    </source>
</evidence>
<feature type="compositionally biased region" description="Basic and acidic residues" evidence="4">
    <location>
        <begin position="118"/>
        <end position="132"/>
    </location>
</feature>
<dbReference type="EMBL" id="CAJPDR010001271">
    <property type="protein sequence ID" value="CAF9943779.1"/>
    <property type="molecule type" value="Genomic_DNA"/>
</dbReference>
<dbReference type="GO" id="GO:0005840">
    <property type="term" value="C:ribosome"/>
    <property type="evidence" value="ECO:0007669"/>
    <property type="project" value="UniProtKB-KW"/>
</dbReference>
<evidence type="ECO:0000256" key="4">
    <source>
        <dbReference type="SAM" id="MobiDB-lite"/>
    </source>
</evidence>
<dbReference type="GO" id="GO:1990904">
    <property type="term" value="C:ribonucleoprotein complex"/>
    <property type="evidence" value="ECO:0007669"/>
    <property type="project" value="UniProtKB-KW"/>
</dbReference>
<dbReference type="Proteomes" id="UP000664203">
    <property type="component" value="Unassembled WGS sequence"/>
</dbReference>
<feature type="compositionally biased region" description="Basic and acidic residues" evidence="4">
    <location>
        <begin position="88"/>
        <end position="111"/>
    </location>
</feature>
<evidence type="ECO:0000256" key="1">
    <source>
        <dbReference type="ARBA" id="ARBA00010254"/>
    </source>
</evidence>
<dbReference type="GO" id="GO:0003735">
    <property type="term" value="F:structural constituent of ribosome"/>
    <property type="evidence" value="ECO:0007669"/>
    <property type="project" value="InterPro"/>
</dbReference>
<comment type="caution">
    <text evidence="5">The sequence shown here is derived from an EMBL/GenBank/DDBJ whole genome shotgun (WGS) entry which is preliminary data.</text>
</comment>
<name>A0A8H3JAQ5_9LECA</name>
<dbReference type="CDD" id="cd00364">
    <property type="entry name" value="Ribosomal_uS17"/>
    <property type="match status" value="1"/>
</dbReference>
<keyword evidence="3" id="KW-0687">Ribonucleoprotein</keyword>
<dbReference type="InterPro" id="IPR000266">
    <property type="entry name" value="Ribosomal_uS17"/>
</dbReference>
<evidence type="ECO:0008006" key="7">
    <source>
        <dbReference type="Google" id="ProtNLM"/>
    </source>
</evidence>
<keyword evidence="6" id="KW-1185">Reference proteome</keyword>
<dbReference type="Gene3D" id="2.40.50.140">
    <property type="entry name" value="Nucleic acid-binding proteins"/>
    <property type="match status" value="1"/>
</dbReference>
<protein>
    <recommendedName>
        <fullName evidence="7">Ribosomal protein S17</fullName>
    </recommendedName>
</protein>
<accession>A0A8H3JAQ5</accession>
<dbReference type="Pfam" id="PF00366">
    <property type="entry name" value="Ribosomal_S17"/>
    <property type="match status" value="1"/>
</dbReference>
<comment type="similarity">
    <text evidence="1">Belongs to the universal ribosomal protein uS17 family.</text>
</comment>
<proteinExistence type="inferred from homology"/>
<evidence type="ECO:0000313" key="5">
    <source>
        <dbReference type="EMBL" id="CAF9943779.1"/>
    </source>
</evidence>
<dbReference type="SUPFAM" id="SSF50249">
    <property type="entry name" value="Nucleic acid-binding proteins"/>
    <property type="match status" value="1"/>
</dbReference>
<reference evidence="5" key="1">
    <citation type="submission" date="2021-03" db="EMBL/GenBank/DDBJ databases">
        <authorList>
            <person name="Tagirdzhanova G."/>
        </authorList>
    </citation>
    <scope>NUCLEOTIDE SEQUENCE</scope>
</reference>
<gene>
    <name evidence="5" type="ORF">ALECFALPRED_001278</name>
</gene>
<evidence type="ECO:0000256" key="2">
    <source>
        <dbReference type="ARBA" id="ARBA00022980"/>
    </source>
</evidence>
<keyword evidence="2" id="KW-0689">Ribosomal protein</keyword>
<dbReference type="AlphaFoldDB" id="A0A8H3JAQ5"/>